<evidence type="ECO:0000313" key="2">
    <source>
        <dbReference type="EMBL" id="KAK7492180.1"/>
    </source>
</evidence>
<comment type="caution">
    <text evidence="2">The sequence shown here is derived from an EMBL/GenBank/DDBJ whole genome shotgun (WGS) entry which is preliminary data.</text>
</comment>
<feature type="compositionally biased region" description="Polar residues" evidence="1">
    <location>
        <begin position="35"/>
        <end position="44"/>
    </location>
</feature>
<proteinExistence type="predicted"/>
<accession>A0ABD0KYK3</accession>
<reference evidence="2 3" key="1">
    <citation type="journal article" date="2023" name="Sci. Data">
        <title>Genome assembly of the Korean intertidal mud-creeper Batillaria attramentaria.</title>
        <authorList>
            <person name="Patra A.K."/>
            <person name="Ho P.T."/>
            <person name="Jun S."/>
            <person name="Lee S.J."/>
            <person name="Kim Y."/>
            <person name="Won Y.J."/>
        </authorList>
    </citation>
    <scope>NUCLEOTIDE SEQUENCE [LARGE SCALE GENOMIC DNA]</scope>
    <source>
        <strain evidence="2">Wonlab-2016</strain>
    </source>
</reference>
<dbReference type="EMBL" id="JACVVK020000106">
    <property type="protein sequence ID" value="KAK7492180.1"/>
    <property type="molecule type" value="Genomic_DNA"/>
</dbReference>
<organism evidence="2 3">
    <name type="scientific">Batillaria attramentaria</name>
    <dbReference type="NCBI Taxonomy" id="370345"/>
    <lineage>
        <taxon>Eukaryota</taxon>
        <taxon>Metazoa</taxon>
        <taxon>Spiralia</taxon>
        <taxon>Lophotrochozoa</taxon>
        <taxon>Mollusca</taxon>
        <taxon>Gastropoda</taxon>
        <taxon>Caenogastropoda</taxon>
        <taxon>Sorbeoconcha</taxon>
        <taxon>Cerithioidea</taxon>
        <taxon>Batillariidae</taxon>
        <taxon>Batillaria</taxon>
    </lineage>
</organism>
<gene>
    <name evidence="2" type="ORF">BaRGS_00016654</name>
</gene>
<dbReference type="AlphaFoldDB" id="A0ABD0KYK3"/>
<sequence>TEELRALAWLQDVEGNYRYPGIRPDCQKPVEGKQPSGTATSSSVVHLFSNDTEQPDETGVHVMFGGNVLSGLWFSSLMSPGSPRSSTTAENMCTDVQERDLLTSTSTSVYHLVVAASWFFMP</sequence>
<name>A0ABD0KYK3_9CAEN</name>
<dbReference type="Proteomes" id="UP001519460">
    <property type="component" value="Unassembled WGS sequence"/>
</dbReference>
<evidence type="ECO:0000313" key="3">
    <source>
        <dbReference type="Proteomes" id="UP001519460"/>
    </source>
</evidence>
<feature type="region of interest" description="Disordered" evidence="1">
    <location>
        <begin position="24"/>
        <end position="44"/>
    </location>
</feature>
<feature type="non-terminal residue" evidence="2">
    <location>
        <position position="1"/>
    </location>
</feature>
<keyword evidence="3" id="KW-1185">Reference proteome</keyword>
<evidence type="ECO:0000256" key="1">
    <source>
        <dbReference type="SAM" id="MobiDB-lite"/>
    </source>
</evidence>
<protein>
    <submittedName>
        <fullName evidence="2">Uncharacterized protein</fullName>
    </submittedName>
</protein>